<dbReference type="AlphaFoldDB" id="A0A840QTP4"/>
<dbReference type="InterPro" id="IPR036527">
    <property type="entry name" value="SCP2_sterol-bd_dom_sf"/>
</dbReference>
<proteinExistence type="predicted"/>
<dbReference type="SUPFAM" id="SSF55718">
    <property type="entry name" value="SCP-like"/>
    <property type="match status" value="1"/>
</dbReference>
<keyword evidence="2" id="KW-0808">Transferase</keyword>
<dbReference type="InterPro" id="IPR000182">
    <property type="entry name" value="GNAT_dom"/>
</dbReference>
<sequence>MNIRKSRADDKDVLIDLSEFAFQYELSDEDRNERREQMKPEWTWVVEEEGQVVSKTTVIPLVTYVGGKSFNMGGVSGVATWPEHRRSGFVRELLSKSLEEMRSNGQCLSFLYPFSIPLYRKYGWELFTEYETITLKRDQLPERKTFPGQIKRKSSVDSDIKTIYEQVAPRFHGTLKRDDEWWDRSVLKKKKGQIAAYYDDNDTIQGYIIYKVKDQHLTVHEWVSSHVEARNALFSFLANHDSMIDTLTINAPVKENLSFSLPDPKIKRDITSYFMARIVDVENFLQQYPFATQDKVTLIFHVRDPFCSWNEGTFIVKTGDIPGENDVQRAQSKSEGAACTHPPKRGIHTDIKYLTAMLMNAQSPLHLYDQQMINGNKKDIDTFSDVIPNNCPYLYDFF</sequence>
<dbReference type="InterPro" id="IPR041380">
    <property type="entry name" value="Acetyltransf_17"/>
</dbReference>
<dbReference type="InterPro" id="IPR025559">
    <property type="entry name" value="Eis_dom"/>
</dbReference>
<dbReference type="PANTHER" id="PTHR37817:SF1">
    <property type="entry name" value="N-ACETYLTRANSFERASE EIS"/>
    <property type="match status" value="1"/>
</dbReference>
<dbReference type="Pfam" id="PF17668">
    <property type="entry name" value="Acetyltransf_17"/>
    <property type="match status" value="1"/>
</dbReference>
<dbReference type="PROSITE" id="PS51186">
    <property type="entry name" value="GNAT"/>
    <property type="match status" value="1"/>
</dbReference>
<reference evidence="2 3" key="1">
    <citation type="submission" date="2020-08" db="EMBL/GenBank/DDBJ databases">
        <title>Genomic Encyclopedia of Type Strains, Phase IV (KMG-IV): sequencing the most valuable type-strain genomes for metagenomic binning, comparative biology and taxonomic classification.</title>
        <authorList>
            <person name="Goeker M."/>
        </authorList>
    </citation>
    <scope>NUCLEOTIDE SEQUENCE [LARGE SCALE GENOMIC DNA]</scope>
    <source>
        <strain evidence="2 3">DSM 24696</strain>
    </source>
</reference>
<evidence type="ECO:0000313" key="3">
    <source>
        <dbReference type="Proteomes" id="UP000551878"/>
    </source>
</evidence>
<name>A0A840QTP4_9BACI</name>
<dbReference type="SUPFAM" id="SSF55729">
    <property type="entry name" value="Acyl-CoA N-acyltransferases (Nat)"/>
    <property type="match status" value="1"/>
</dbReference>
<keyword evidence="3" id="KW-1185">Reference proteome</keyword>
<dbReference type="Pfam" id="PF13530">
    <property type="entry name" value="SCP2_2"/>
    <property type="match status" value="1"/>
</dbReference>
<accession>A0A840QTP4</accession>
<dbReference type="Pfam" id="PF13527">
    <property type="entry name" value="Acetyltransf_9"/>
    <property type="match status" value="1"/>
</dbReference>
<dbReference type="RefSeq" id="WP_184665091.1">
    <property type="nucleotide sequence ID" value="NZ_JACHHB010000015.1"/>
</dbReference>
<organism evidence="2 3">
    <name type="scientific">Texcoconibacillus texcoconensis</name>
    <dbReference type="NCBI Taxonomy" id="1095777"/>
    <lineage>
        <taxon>Bacteria</taxon>
        <taxon>Bacillati</taxon>
        <taxon>Bacillota</taxon>
        <taxon>Bacilli</taxon>
        <taxon>Bacillales</taxon>
        <taxon>Bacillaceae</taxon>
        <taxon>Texcoconibacillus</taxon>
    </lineage>
</organism>
<dbReference type="Gene3D" id="3.40.630.30">
    <property type="match status" value="2"/>
</dbReference>
<evidence type="ECO:0000313" key="2">
    <source>
        <dbReference type="EMBL" id="MBB5174683.1"/>
    </source>
</evidence>
<dbReference type="Proteomes" id="UP000551878">
    <property type="component" value="Unassembled WGS sequence"/>
</dbReference>
<dbReference type="InterPro" id="IPR016181">
    <property type="entry name" value="Acyl_CoA_acyltransferase"/>
</dbReference>
<dbReference type="GO" id="GO:0034069">
    <property type="term" value="F:aminoglycoside N-acetyltransferase activity"/>
    <property type="evidence" value="ECO:0007669"/>
    <property type="project" value="TreeGrafter"/>
</dbReference>
<comment type="caution">
    <text evidence="2">The sequence shown here is derived from an EMBL/GenBank/DDBJ whole genome shotgun (WGS) entry which is preliminary data.</text>
</comment>
<dbReference type="InterPro" id="IPR051554">
    <property type="entry name" value="Acetyltransferase_Eis"/>
</dbReference>
<dbReference type="PANTHER" id="PTHR37817">
    <property type="entry name" value="N-ACETYLTRANSFERASE EIS"/>
    <property type="match status" value="1"/>
</dbReference>
<evidence type="ECO:0000259" key="1">
    <source>
        <dbReference type="PROSITE" id="PS51186"/>
    </source>
</evidence>
<dbReference type="GO" id="GO:0030649">
    <property type="term" value="P:aminoglycoside antibiotic catabolic process"/>
    <property type="evidence" value="ECO:0007669"/>
    <property type="project" value="TreeGrafter"/>
</dbReference>
<dbReference type="EMBL" id="JACHHB010000015">
    <property type="protein sequence ID" value="MBB5174683.1"/>
    <property type="molecule type" value="Genomic_DNA"/>
</dbReference>
<protein>
    <submittedName>
        <fullName evidence="2">Putative acetyltransferase</fullName>
    </submittedName>
</protein>
<dbReference type="CDD" id="cd04301">
    <property type="entry name" value="NAT_SF"/>
    <property type="match status" value="1"/>
</dbReference>
<dbReference type="Gene3D" id="3.30.1050.10">
    <property type="entry name" value="SCP2 sterol-binding domain"/>
    <property type="match status" value="1"/>
</dbReference>
<gene>
    <name evidence="2" type="ORF">HNQ41_002900</name>
</gene>
<feature type="domain" description="N-acetyltransferase" evidence="1">
    <location>
        <begin position="1"/>
        <end position="147"/>
    </location>
</feature>